<keyword evidence="4" id="KW-1185">Reference proteome</keyword>
<dbReference type="Proteomes" id="UP000277577">
    <property type="component" value="Chromosome"/>
</dbReference>
<name>A0A0W0S8H9_9GAMM</name>
<proteinExistence type="predicted"/>
<dbReference type="InterPro" id="IPR021241">
    <property type="entry name" value="CsiV"/>
</dbReference>
<dbReference type="Proteomes" id="UP000054921">
    <property type="component" value="Unassembled WGS sequence"/>
</dbReference>
<dbReference type="OrthoDB" id="5566524at2"/>
<dbReference type="RefSeq" id="WP_028381978.1">
    <property type="nucleotide sequence ID" value="NZ_CAAAIT010000002.1"/>
</dbReference>
<protein>
    <submittedName>
        <fullName evidence="2">Protein of uncharacterized function (DUF2803)</fullName>
    </submittedName>
</protein>
<gene>
    <name evidence="1" type="ORF">Lche_1241</name>
    <name evidence="2" type="ORF">NCTC11976_01895</name>
</gene>
<dbReference type="EMBL" id="LNXW01000013">
    <property type="protein sequence ID" value="KTC79221.1"/>
    <property type="molecule type" value="Genomic_DNA"/>
</dbReference>
<sequence length="181" mass="20536">MERLIIITISILYSCLALAKSPYQIDLILFAHPNQNTGLAIDAPLIPMGANAISLKTDTDKSGKPYRLLPPSSSSLRDEYYLLTRKSHYQVLAHYSWRQPANNQSSVAFPLVEHNGWQMQGTLNVKQASYYFFDAKFQVSPPNNPQSSFTISQKQRLKENVVYYLDNAQIGMLVKIHQLES</sequence>
<organism evidence="1 3">
    <name type="scientific">Legionella cherrii</name>
    <dbReference type="NCBI Taxonomy" id="28084"/>
    <lineage>
        <taxon>Bacteria</taxon>
        <taxon>Pseudomonadati</taxon>
        <taxon>Pseudomonadota</taxon>
        <taxon>Gammaproteobacteria</taxon>
        <taxon>Legionellales</taxon>
        <taxon>Legionellaceae</taxon>
        <taxon>Legionella</taxon>
    </lineage>
</organism>
<evidence type="ECO:0000313" key="3">
    <source>
        <dbReference type="Proteomes" id="UP000054921"/>
    </source>
</evidence>
<dbReference type="AlphaFoldDB" id="A0A0W0S8H9"/>
<evidence type="ECO:0000313" key="1">
    <source>
        <dbReference type="EMBL" id="KTC79221.1"/>
    </source>
</evidence>
<dbReference type="PROSITE" id="PS51257">
    <property type="entry name" value="PROKAR_LIPOPROTEIN"/>
    <property type="match status" value="1"/>
</dbReference>
<dbReference type="PATRIC" id="fig|28084.5.peg.1353"/>
<accession>A0A0W0S8H9</accession>
<evidence type="ECO:0000313" key="4">
    <source>
        <dbReference type="Proteomes" id="UP000277577"/>
    </source>
</evidence>
<evidence type="ECO:0000313" key="2">
    <source>
        <dbReference type="EMBL" id="VEB36807.1"/>
    </source>
</evidence>
<dbReference type="Pfam" id="PF10972">
    <property type="entry name" value="CsiV"/>
    <property type="match status" value="1"/>
</dbReference>
<reference evidence="2 4" key="2">
    <citation type="submission" date="2018-12" db="EMBL/GenBank/DDBJ databases">
        <authorList>
            <consortium name="Pathogen Informatics"/>
        </authorList>
    </citation>
    <scope>NUCLEOTIDE SEQUENCE [LARGE SCALE GENOMIC DNA]</scope>
    <source>
        <strain evidence="2 4">NCTC11976</strain>
    </source>
</reference>
<dbReference type="EMBL" id="LR134173">
    <property type="protein sequence ID" value="VEB36807.1"/>
    <property type="molecule type" value="Genomic_DNA"/>
</dbReference>
<reference evidence="1 3" key="1">
    <citation type="submission" date="2015-11" db="EMBL/GenBank/DDBJ databases">
        <title>Genomic analysis of 38 Legionella species identifies large and diverse effector repertoires.</title>
        <authorList>
            <person name="Burstein D."/>
            <person name="Amaro F."/>
            <person name="Zusman T."/>
            <person name="Lifshitz Z."/>
            <person name="Cohen O."/>
            <person name="Gilbert J.A."/>
            <person name="Pupko T."/>
            <person name="Shuman H.A."/>
            <person name="Segal G."/>
        </authorList>
    </citation>
    <scope>NUCLEOTIDE SEQUENCE [LARGE SCALE GENOMIC DNA]</scope>
    <source>
        <strain evidence="1 3">ORW</strain>
    </source>
</reference>